<evidence type="ECO:0000313" key="2">
    <source>
        <dbReference type="EMBL" id="KAJ1611910.1"/>
    </source>
</evidence>
<name>A0A9D5HVL3_9CRYT</name>
<evidence type="ECO:0000256" key="1">
    <source>
        <dbReference type="SAM" id="MobiDB-lite"/>
    </source>
</evidence>
<dbReference type="AlphaFoldDB" id="A0A9D5HVL3"/>
<comment type="caution">
    <text evidence="2">The sequence shown here is derived from an EMBL/GenBank/DDBJ whole genome shotgun (WGS) entry which is preliminary data.</text>
</comment>
<dbReference type="Proteomes" id="UP001067231">
    <property type="component" value="Unassembled WGS sequence"/>
</dbReference>
<feature type="compositionally biased region" description="Basic and acidic residues" evidence="1">
    <location>
        <begin position="154"/>
        <end position="164"/>
    </location>
</feature>
<feature type="region of interest" description="Disordered" evidence="1">
    <location>
        <begin position="143"/>
        <end position="165"/>
    </location>
</feature>
<gene>
    <name evidence="2" type="ORF">OJ253_701</name>
</gene>
<proteinExistence type="predicted"/>
<reference evidence="2" key="1">
    <citation type="submission" date="2022-10" db="EMBL/GenBank/DDBJ databases">
        <title>Adaptive evolution leads to modifications in subtelomeric GC content in a zoonotic Cryptosporidium species.</title>
        <authorList>
            <person name="Li J."/>
            <person name="Feng Y."/>
            <person name="Xiao L."/>
        </authorList>
    </citation>
    <scope>NUCLEOTIDE SEQUENCE</scope>
    <source>
        <strain evidence="2">33844</strain>
    </source>
</reference>
<sequence length="181" mass="20960">MENIQLNGDLSNIENFIKLSYKQQLELVAEQEKQKLSLYADYILSCIPLNIRKLKIREILEDQGKNVILSEEEKTEILNKLNEIVSLKSFKSESTLDNNTPLGPKRAGLYRDNLRKSRVKLLPISNTCYTIVRERTEDFCLREGDENMETNSRQTREDVDREQSKIQATDSSVFKDVISSL</sequence>
<accession>A0A9D5HVL3</accession>
<organism evidence="2">
    <name type="scientific">Cryptosporidium canis</name>
    <dbReference type="NCBI Taxonomy" id="195482"/>
    <lineage>
        <taxon>Eukaryota</taxon>
        <taxon>Sar</taxon>
        <taxon>Alveolata</taxon>
        <taxon>Apicomplexa</taxon>
        <taxon>Conoidasida</taxon>
        <taxon>Coccidia</taxon>
        <taxon>Eucoccidiorida</taxon>
        <taxon>Eimeriorina</taxon>
        <taxon>Cryptosporidiidae</taxon>
        <taxon>Cryptosporidium</taxon>
    </lineage>
</organism>
<protein>
    <submittedName>
        <fullName evidence="2">Uncharacterized protein</fullName>
    </submittedName>
</protein>
<dbReference type="OrthoDB" id="339365at2759"/>
<dbReference type="EMBL" id="JAPCXC010000010">
    <property type="protein sequence ID" value="KAJ1611910.1"/>
    <property type="molecule type" value="Genomic_DNA"/>
</dbReference>